<dbReference type="STRING" id="1448316.A0A395GS45"/>
<feature type="region of interest" description="Disordered" evidence="4">
    <location>
        <begin position="1"/>
        <end position="20"/>
    </location>
</feature>
<dbReference type="GeneID" id="37228869"/>
<proteinExistence type="inferred from homology"/>
<dbReference type="VEuPathDB" id="FungiDB:BO80DRAFT_496254"/>
<feature type="domain" description="GST C-terminal" evidence="6">
    <location>
        <begin position="398"/>
        <end position="527"/>
    </location>
</feature>
<dbReference type="InterPro" id="IPR004046">
    <property type="entry name" value="GST_C"/>
</dbReference>
<dbReference type="Gene3D" id="3.40.50.720">
    <property type="entry name" value="NAD(P)-binding Rossmann-like Domain"/>
    <property type="match status" value="1"/>
</dbReference>
<evidence type="ECO:0000256" key="2">
    <source>
        <dbReference type="ARBA" id="ARBA00022857"/>
    </source>
</evidence>
<dbReference type="InterPro" id="IPR036282">
    <property type="entry name" value="Glutathione-S-Trfase_C_sf"/>
</dbReference>
<sequence>MSRYTAAHANPHGPGDSRPTALQIVQDSNMEGKLVGKVAVVTGVSSGIGVETVRALAATGATLYLTARNLDKARAALSDIFQPGTMELVQMDQSSLASVRQAAAAILAKTKQVNLLIGNAGVMALPDLQLTEDGYEVQFTTNHLAHFLLFQLLKPALLAGSSPAFQSRVVMVASSGHRVHGINESDNYHFQKGGYNAHVAYGQSKTANIYMANEIERRYGSRGLHATSLHPGVIATSLGRHMTEEQIQGLLHDETVKKVLKSPAQGAATTMWAAVGREWEGKGGKYLADCAEAVHAEHDGHVGRTCVSYTYSPVEEGRLWRDSLEMVVVILEELKIPYTIKSFKFDDVKKAPFIDVNPNGRVPAIQDPNTNLTLWESGAIIQYLIDVYDTTHQLSFETLAEKHLLNQYLQFQMSGQGPYYGQCGWFNILSPERIPTATTRYQNEVHRVLSVLNTILTNKTWLVGEKCTYADLAFLPWNCQLDMLIPRDDGGEILEAYPWVKAWQTRMEDRESWRRAMVVRERLMDEQGLQVNGMPKGVRNIREYEELIARLQKENEEGQEGEERVDEDQGVLGCVGVGGLGNKAKEEVVVGEKQAEDGRWDEEEGVPGCASIGNVH</sequence>
<dbReference type="InterPro" id="IPR004045">
    <property type="entry name" value="Glutathione_S-Trfase_N"/>
</dbReference>
<dbReference type="InterPro" id="IPR036291">
    <property type="entry name" value="NAD(P)-bd_dom_sf"/>
</dbReference>
<gene>
    <name evidence="7" type="ORF">BO80DRAFT_496254</name>
</gene>
<dbReference type="PROSITE" id="PS50405">
    <property type="entry name" value="GST_CTER"/>
    <property type="match status" value="1"/>
</dbReference>
<feature type="region of interest" description="Disordered" evidence="4">
    <location>
        <begin position="592"/>
        <end position="616"/>
    </location>
</feature>
<evidence type="ECO:0000256" key="1">
    <source>
        <dbReference type="ARBA" id="ARBA00006484"/>
    </source>
</evidence>
<dbReference type="Gene3D" id="1.20.1050.10">
    <property type="match status" value="1"/>
</dbReference>
<dbReference type="InterPro" id="IPR002347">
    <property type="entry name" value="SDR_fam"/>
</dbReference>
<dbReference type="Proteomes" id="UP000249402">
    <property type="component" value="Unassembled WGS sequence"/>
</dbReference>
<evidence type="ECO:0000256" key="3">
    <source>
        <dbReference type="ARBA" id="ARBA00023002"/>
    </source>
</evidence>
<dbReference type="EMBL" id="KZ824462">
    <property type="protein sequence ID" value="RAK97527.1"/>
    <property type="molecule type" value="Genomic_DNA"/>
</dbReference>
<dbReference type="SFLD" id="SFLDG00358">
    <property type="entry name" value="Main_(cytGST)"/>
    <property type="match status" value="1"/>
</dbReference>
<dbReference type="Pfam" id="PF13409">
    <property type="entry name" value="GST_N_2"/>
    <property type="match status" value="1"/>
</dbReference>
<dbReference type="SFLD" id="SFLDS00019">
    <property type="entry name" value="Glutathione_Transferase_(cytos"/>
    <property type="match status" value="1"/>
</dbReference>
<dbReference type="PANTHER" id="PTHR24320:SF272">
    <property type="entry name" value="NAD(P)-BINDING ROSSMANN-FOLD SUPERFAMILY PROTEIN"/>
    <property type="match status" value="1"/>
</dbReference>
<organism evidence="7 8">
    <name type="scientific">Aspergillus ibericus CBS 121593</name>
    <dbReference type="NCBI Taxonomy" id="1448316"/>
    <lineage>
        <taxon>Eukaryota</taxon>
        <taxon>Fungi</taxon>
        <taxon>Dikarya</taxon>
        <taxon>Ascomycota</taxon>
        <taxon>Pezizomycotina</taxon>
        <taxon>Eurotiomycetes</taxon>
        <taxon>Eurotiomycetidae</taxon>
        <taxon>Eurotiales</taxon>
        <taxon>Aspergillaceae</taxon>
        <taxon>Aspergillus</taxon>
        <taxon>Aspergillus subgen. Circumdati</taxon>
    </lineage>
</organism>
<evidence type="ECO:0000313" key="7">
    <source>
        <dbReference type="EMBL" id="RAK97527.1"/>
    </source>
</evidence>
<protein>
    <submittedName>
        <fullName evidence="7">Short-chain dehydrogenase/reductase</fullName>
    </submittedName>
</protein>
<dbReference type="AlphaFoldDB" id="A0A395GS45"/>
<dbReference type="PRINTS" id="PR00081">
    <property type="entry name" value="GDHRDH"/>
</dbReference>
<evidence type="ECO:0000259" key="5">
    <source>
        <dbReference type="PROSITE" id="PS50404"/>
    </source>
</evidence>
<keyword evidence="8" id="KW-1185">Reference proteome</keyword>
<comment type="similarity">
    <text evidence="1">Belongs to the short-chain dehydrogenases/reductases (SDR) family.</text>
</comment>
<name>A0A395GS45_9EURO</name>
<keyword evidence="2" id="KW-0521">NADP</keyword>
<evidence type="ECO:0000259" key="6">
    <source>
        <dbReference type="PROSITE" id="PS50405"/>
    </source>
</evidence>
<evidence type="ECO:0000256" key="4">
    <source>
        <dbReference type="SAM" id="MobiDB-lite"/>
    </source>
</evidence>
<dbReference type="Gene3D" id="3.40.30.10">
    <property type="entry name" value="Glutaredoxin"/>
    <property type="match status" value="1"/>
</dbReference>
<reference evidence="7 8" key="1">
    <citation type="submission" date="2018-02" db="EMBL/GenBank/DDBJ databases">
        <title>The genomes of Aspergillus section Nigri reveals drivers in fungal speciation.</title>
        <authorList>
            <consortium name="DOE Joint Genome Institute"/>
            <person name="Vesth T.C."/>
            <person name="Nybo J."/>
            <person name="Theobald S."/>
            <person name="Brandl J."/>
            <person name="Frisvad J.C."/>
            <person name="Nielsen K.F."/>
            <person name="Lyhne E.K."/>
            <person name="Kogle M.E."/>
            <person name="Kuo A."/>
            <person name="Riley R."/>
            <person name="Clum A."/>
            <person name="Nolan M."/>
            <person name="Lipzen A."/>
            <person name="Salamov A."/>
            <person name="Henrissat B."/>
            <person name="Wiebenga A."/>
            <person name="De vries R.P."/>
            <person name="Grigoriev I.V."/>
            <person name="Mortensen U.H."/>
            <person name="Andersen M.R."/>
            <person name="Baker S.E."/>
        </authorList>
    </citation>
    <scope>NUCLEOTIDE SEQUENCE [LARGE SCALE GENOMIC DNA]</scope>
    <source>
        <strain evidence="7 8">CBS 121593</strain>
    </source>
</reference>
<dbReference type="RefSeq" id="XP_025571855.1">
    <property type="nucleotide sequence ID" value="XM_025724004.1"/>
</dbReference>
<evidence type="ECO:0000313" key="8">
    <source>
        <dbReference type="Proteomes" id="UP000249402"/>
    </source>
</evidence>
<keyword evidence="3" id="KW-0560">Oxidoreductase</keyword>
<dbReference type="PANTHER" id="PTHR24320">
    <property type="entry name" value="RETINOL DEHYDROGENASE"/>
    <property type="match status" value="1"/>
</dbReference>
<dbReference type="GO" id="GO:0016491">
    <property type="term" value="F:oxidoreductase activity"/>
    <property type="evidence" value="ECO:0007669"/>
    <property type="project" value="UniProtKB-KW"/>
</dbReference>
<feature type="domain" description="GST N-terminal" evidence="5">
    <location>
        <begin position="311"/>
        <end position="392"/>
    </location>
</feature>
<accession>A0A395GS45</accession>
<dbReference type="OrthoDB" id="191139at2759"/>
<dbReference type="PROSITE" id="PS50404">
    <property type="entry name" value="GST_NTER"/>
    <property type="match status" value="1"/>
</dbReference>
<dbReference type="SUPFAM" id="SSF52833">
    <property type="entry name" value="Thioredoxin-like"/>
    <property type="match status" value="1"/>
</dbReference>
<dbReference type="SUPFAM" id="SSF47616">
    <property type="entry name" value="GST C-terminal domain-like"/>
    <property type="match status" value="1"/>
</dbReference>
<dbReference type="SUPFAM" id="SSF51735">
    <property type="entry name" value="NAD(P)-binding Rossmann-fold domains"/>
    <property type="match status" value="1"/>
</dbReference>
<dbReference type="Pfam" id="PF00043">
    <property type="entry name" value="GST_C"/>
    <property type="match status" value="1"/>
</dbReference>
<dbReference type="Pfam" id="PF00106">
    <property type="entry name" value="adh_short"/>
    <property type="match status" value="1"/>
</dbReference>
<dbReference type="InterPro" id="IPR010987">
    <property type="entry name" value="Glutathione-S-Trfase_C-like"/>
</dbReference>
<dbReference type="InterPro" id="IPR040079">
    <property type="entry name" value="Glutathione_S-Trfase"/>
</dbReference>
<dbReference type="InterPro" id="IPR036249">
    <property type="entry name" value="Thioredoxin-like_sf"/>
</dbReference>